<evidence type="ECO:0000313" key="1">
    <source>
        <dbReference type="EMBL" id="MES1920315.1"/>
    </source>
</evidence>
<proteinExistence type="predicted"/>
<evidence type="ECO:0000313" key="2">
    <source>
        <dbReference type="Proteomes" id="UP001439008"/>
    </source>
</evidence>
<sequence>MFRNFFSYKKRWIHRSGRLKGPKSYDPFRQRFKKLGRRKNNPLTTKTAPRIFQKGNRDWKMGKRVDKKYVAFDFERQQQILNFNIPDLSKFKLKPYVSVAKLDK</sequence>
<dbReference type="EMBL" id="JBDODL010000606">
    <property type="protein sequence ID" value="MES1920315.1"/>
    <property type="molecule type" value="Genomic_DNA"/>
</dbReference>
<organism evidence="1 2">
    <name type="scientific">Bonamia ostreae</name>
    <dbReference type="NCBI Taxonomy" id="126728"/>
    <lineage>
        <taxon>Eukaryota</taxon>
        <taxon>Sar</taxon>
        <taxon>Rhizaria</taxon>
        <taxon>Endomyxa</taxon>
        <taxon>Ascetosporea</taxon>
        <taxon>Haplosporida</taxon>
        <taxon>Bonamia</taxon>
    </lineage>
</organism>
<protein>
    <submittedName>
        <fullName evidence="1">Uncharacterized protein</fullName>
    </submittedName>
</protein>
<dbReference type="InterPro" id="IPR019189">
    <property type="entry name" value="Ribosomal_mL41"/>
</dbReference>
<keyword evidence="2" id="KW-1185">Reference proteome</keyword>
<name>A0ABV2AKZ7_9EUKA</name>
<dbReference type="Pfam" id="PF09809">
    <property type="entry name" value="MRP-L27"/>
    <property type="match status" value="1"/>
</dbReference>
<gene>
    <name evidence="1" type="ORF">MHBO_001998</name>
</gene>
<dbReference type="Proteomes" id="UP001439008">
    <property type="component" value="Unassembled WGS sequence"/>
</dbReference>
<accession>A0ABV2AKZ7</accession>
<reference evidence="1 2" key="1">
    <citation type="journal article" date="2024" name="BMC Biol.">
        <title>Comparative genomics of Ascetosporea gives new insight into the evolutionary basis for animal parasitism in Rhizaria.</title>
        <authorList>
            <person name="Hiltunen Thoren M."/>
            <person name="Onut-Brannstrom I."/>
            <person name="Alfjorden A."/>
            <person name="Peckova H."/>
            <person name="Swords F."/>
            <person name="Hooper C."/>
            <person name="Holzer A.S."/>
            <person name="Bass D."/>
            <person name="Burki F."/>
        </authorList>
    </citation>
    <scope>NUCLEOTIDE SEQUENCE [LARGE SCALE GENOMIC DNA]</scope>
    <source>
        <strain evidence="1">20-A016</strain>
    </source>
</reference>
<comment type="caution">
    <text evidence="1">The sequence shown here is derived from an EMBL/GenBank/DDBJ whole genome shotgun (WGS) entry which is preliminary data.</text>
</comment>